<evidence type="ECO:0000256" key="12">
    <source>
        <dbReference type="ARBA" id="ARBA00022697"/>
    </source>
</evidence>
<name>A0A101JQW9_CHLLI</name>
<comment type="subunit">
    <text evidence="9">Homotetramer.</text>
</comment>
<dbReference type="InterPro" id="IPR049638">
    <property type="entry name" value="AK-HD"/>
</dbReference>
<evidence type="ECO:0000256" key="1">
    <source>
        <dbReference type="ARBA" id="ARBA00001920"/>
    </source>
</evidence>
<comment type="pathway">
    <text evidence="3">Amino-acid biosynthesis; L-methionine biosynthesis via de novo pathway; L-homoserine from L-aspartate: step 1/3.</text>
</comment>
<dbReference type="GO" id="GO:0009090">
    <property type="term" value="P:homoserine biosynthetic process"/>
    <property type="evidence" value="ECO:0007669"/>
    <property type="project" value="UniProtKB-ARBA"/>
</dbReference>
<dbReference type="GO" id="GO:0004412">
    <property type="term" value="F:homoserine dehydrogenase activity"/>
    <property type="evidence" value="ECO:0007669"/>
    <property type="project" value="UniProtKB-EC"/>
</dbReference>
<evidence type="ECO:0000256" key="20">
    <source>
        <dbReference type="ARBA" id="ARBA00023053"/>
    </source>
</evidence>
<keyword evidence="17" id="KW-0521">NADP</keyword>
<keyword evidence="20" id="KW-0915">Sodium</keyword>
<evidence type="ECO:0000256" key="14">
    <source>
        <dbReference type="ARBA" id="ARBA00022741"/>
    </source>
</evidence>
<dbReference type="OrthoDB" id="9799110at2"/>
<dbReference type="PROSITE" id="PS01042">
    <property type="entry name" value="HOMOSER_DHGENASE"/>
    <property type="match status" value="1"/>
</dbReference>
<dbReference type="Pfam" id="PF00742">
    <property type="entry name" value="Homoserine_dh"/>
    <property type="match status" value="1"/>
</dbReference>
<keyword evidence="10" id="KW-0028">Amino-acid biosynthesis</keyword>
<dbReference type="InterPro" id="IPR001341">
    <property type="entry name" value="Asp_kinase"/>
</dbReference>
<keyword evidence="16" id="KW-0067">ATP-binding</keyword>
<dbReference type="Gene3D" id="3.40.1160.10">
    <property type="entry name" value="Acetylglutamate kinase-like"/>
    <property type="match status" value="1"/>
</dbReference>
<dbReference type="RefSeq" id="WP_059138567.1">
    <property type="nucleotide sequence ID" value="NZ_LMBR01000060.1"/>
</dbReference>
<dbReference type="InterPro" id="IPR002912">
    <property type="entry name" value="ACT_dom"/>
</dbReference>
<keyword evidence="12" id="KW-0791">Threonine biosynthesis</keyword>
<dbReference type="FunFam" id="3.30.360.10:FF:000006">
    <property type="entry name" value="Bifunctional aspartokinase/homoserine dehydrogenase"/>
    <property type="match status" value="1"/>
</dbReference>
<evidence type="ECO:0000256" key="2">
    <source>
        <dbReference type="ARBA" id="ARBA00004766"/>
    </source>
</evidence>
<keyword evidence="19" id="KW-0520">NAD</keyword>
<protein>
    <submittedName>
        <fullName evidence="29">Aspartate kinase</fullName>
    </submittedName>
</protein>
<comment type="cofactor">
    <cofactor evidence="1">
        <name>a metal cation</name>
        <dbReference type="ChEBI" id="CHEBI:25213"/>
    </cofactor>
</comment>
<evidence type="ECO:0000256" key="22">
    <source>
        <dbReference type="ARBA" id="ARBA00023167"/>
    </source>
</evidence>
<evidence type="ECO:0000256" key="7">
    <source>
        <dbReference type="ARBA" id="ARBA00007952"/>
    </source>
</evidence>
<evidence type="ECO:0000256" key="4">
    <source>
        <dbReference type="ARBA" id="ARBA00005056"/>
    </source>
</evidence>
<evidence type="ECO:0000256" key="18">
    <source>
        <dbReference type="ARBA" id="ARBA00023002"/>
    </source>
</evidence>
<keyword evidence="18" id="KW-0560">Oxidoreductase</keyword>
<comment type="pathway">
    <text evidence="4">Amino-acid biosynthesis; L-threonine biosynthesis; L-threonine from L-aspartate: step 3/5.</text>
</comment>
<dbReference type="FunFam" id="3.30.2130.10:FF:000001">
    <property type="entry name" value="Bifunctional aspartokinase/homoserine dehydrogenase"/>
    <property type="match status" value="1"/>
</dbReference>
<dbReference type="Gene3D" id="3.30.360.10">
    <property type="entry name" value="Dihydrodipicolinate Reductase, domain 2"/>
    <property type="match status" value="1"/>
</dbReference>
<evidence type="ECO:0000256" key="5">
    <source>
        <dbReference type="ARBA" id="ARBA00005062"/>
    </source>
</evidence>
<evidence type="ECO:0000256" key="26">
    <source>
        <dbReference type="ARBA" id="ARBA00048841"/>
    </source>
</evidence>
<dbReference type="EMBL" id="LMBR01000060">
    <property type="protein sequence ID" value="KUL31397.1"/>
    <property type="molecule type" value="Genomic_DNA"/>
</dbReference>
<dbReference type="PANTHER" id="PTHR43070">
    <property type="match status" value="1"/>
</dbReference>
<evidence type="ECO:0000256" key="15">
    <source>
        <dbReference type="ARBA" id="ARBA00022777"/>
    </source>
</evidence>
<comment type="pathway">
    <text evidence="5">Amino-acid biosynthesis; L-methionine biosynthesis via de novo pathway; L-homoserine from L-aspartate: step 3/3.</text>
</comment>
<dbReference type="InterPro" id="IPR054352">
    <property type="entry name" value="ACT_Aspartokinase"/>
</dbReference>
<evidence type="ECO:0000256" key="13">
    <source>
        <dbReference type="ARBA" id="ARBA00022723"/>
    </source>
</evidence>
<evidence type="ECO:0000256" key="19">
    <source>
        <dbReference type="ARBA" id="ARBA00023027"/>
    </source>
</evidence>
<dbReference type="InterPro" id="IPR045865">
    <property type="entry name" value="ACT-like_dom_sf"/>
</dbReference>
<dbReference type="GO" id="GO:0009086">
    <property type="term" value="P:methionine biosynthetic process"/>
    <property type="evidence" value="ECO:0007669"/>
    <property type="project" value="UniProtKB-KW"/>
</dbReference>
<accession>A0A101JQW9</accession>
<comment type="catalytic activity">
    <reaction evidence="26">
        <text>L-homoserine + NADP(+) = L-aspartate 4-semialdehyde + NADPH + H(+)</text>
        <dbReference type="Rhea" id="RHEA:15761"/>
        <dbReference type="ChEBI" id="CHEBI:15378"/>
        <dbReference type="ChEBI" id="CHEBI:57476"/>
        <dbReference type="ChEBI" id="CHEBI:57783"/>
        <dbReference type="ChEBI" id="CHEBI:58349"/>
        <dbReference type="ChEBI" id="CHEBI:537519"/>
        <dbReference type="EC" id="1.1.1.3"/>
    </reaction>
    <physiologicalReaction direction="right-to-left" evidence="26">
        <dbReference type="Rhea" id="RHEA:15763"/>
    </physiologicalReaction>
</comment>
<gene>
    <name evidence="29" type="ORF">ASB62_03025</name>
</gene>
<dbReference type="NCBIfam" id="TIGR00657">
    <property type="entry name" value="asp_kinases"/>
    <property type="match status" value="1"/>
</dbReference>
<dbReference type="GO" id="GO:0046872">
    <property type="term" value="F:metal ion binding"/>
    <property type="evidence" value="ECO:0007669"/>
    <property type="project" value="UniProtKB-KW"/>
</dbReference>
<dbReference type="InterPro" id="IPR011147">
    <property type="entry name" value="Bifunc_Aspkin/hSer_DH"/>
</dbReference>
<dbReference type="CDD" id="cd04921">
    <property type="entry name" value="ACT_AKi-HSDH-ThrA-like_1"/>
    <property type="match status" value="1"/>
</dbReference>
<dbReference type="InterPro" id="IPR001048">
    <property type="entry name" value="Asp/Glu/Uridylate_kinase"/>
</dbReference>
<sequence length="822" mass="88577">MKIYKFGGSSLGSAARIKKIAGIIRSGLQPDCPVVVVSAFHRVTDLLLEAANVACAGREGYLRILDDIGQLHTTVLDGLFSGSDAYAGLSDSIRTELAELHDLLHGVFLLRELSEKSTALLLSFGERLSARIVAGYLNLLKLPAVYIDARDLIVTDANYGSATVDLEESFQRIVNAQVPDGVIPVVTGYIAAAEDGTTTTLGRGGSDYTASLFGAALGAEEILIWTDVDGFFSADPKRVRDARVLPFISYAEAMELSHAGAKVLHPFTILPAMKASIPVLIKNSFNPDAPGTRIERELDPAAVRQVHPVTGLSSINSVVLLNLSGSGMVGVPGIASRLFSCLAKHHINVIFISQASSEQSISLAINPAQAAKANRILEDEFTAEMQARLIDPLVLRRHLALVAVVGNNMSGHPGVSAQLFETLGKNGINVIAVAQGANEMNISVVIDNRDEDKALNCIHESFFLSQRKVHVFLAGTGTIAKSLIRQISRHRMNLRREKDLDVLVCGLANTRRIAHADEGIDLERWEDALKPREPGYAGIEGYIRLIRERNLHNTVFVDCTASGNVAEQYPELLRANISVVTANKLGMAGCAELYEQIRTAQRASNARFLYETNVGAGLPIINTLNDLKNSGDDIISIEGVLSGTLSFIFNELRKGGRFSDIVRMAKEAGYTEPDPRDDLSGADFARKVLILGRELGCPMIYSDVECESLVPEELRGDMPVEEFLGRLSSVDQWYADEIQTAGKAGMTIAYAGEIRDGKASIGVKRVPLSSPIAGLNGSENMVVFTTDRYNITPLVVRGPGAGGEVTAGGVFADILRIASYLV</sequence>
<comment type="catalytic activity">
    <reaction evidence="27">
        <text>L-homoserine + NAD(+) = L-aspartate 4-semialdehyde + NADH + H(+)</text>
        <dbReference type="Rhea" id="RHEA:15757"/>
        <dbReference type="ChEBI" id="CHEBI:15378"/>
        <dbReference type="ChEBI" id="CHEBI:57476"/>
        <dbReference type="ChEBI" id="CHEBI:57540"/>
        <dbReference type="ChEBI" id="CHEBI:57945"/>
        <dbReference type="ChEBI" id="CHEBI:537519"/>
        <dbReference type="EC" id="1.1.1.3"/>
    </reaction>
    <physiologicalReaction direction="right-to-left" evidence="27">
        <dbReference type="Rhea" id="RHEA:15759"/>
    </physiologicalReaction>
</comment>
<evidence type="ECO:0000259" key="28">
    <source>
        <dbReference type="PROSITE" id="PS51671"/>
    </source>
</evidence>
<comment type="catalytic activity">
    <reaction evidence="25">
        <text>L-aspartate + ATP = 4-phospho-L-aspartate + ADP</text>
        <dbReference type="Rhea" id="RHEA:23776"/>
        <dbReference type="ChEBI" id="CHEBI:29991"/>
        <dbReference type="ChEBI" id="CHEBI:30616"/>
        <dbReference type="ChEBI" id="CHEBI:57535"/>
        <dbReference type="ChEBI" id="CHEBI:456216"/>
        <dbReference type="EC" id="2.7.2.4"/>
    </reaction>
    <physiologicalReaction direction="left-to-right" evidence="25">
        <dbReference type="Rhea" id="RHEA:23777"/>
    </physiologicalReaction>
</comment>
<evidence type="ECO:0000256" key="11">
    <source>
        <dbReference type="ARBA" id="ARBA00022679"/>
    </source>
</evidence>
<dbReference type="UniPathway" id="UPA00034">
    <property type="reaction ID" value="UER00015"/>
</dbReference>
<dbReference type="GO" id="GO:0009089">
    <property type="term" value="P:lysine biosynthetic process via diaminopimelate"/>
    <property type="evidence" value="ECO:0007669"/>
    <property type="project" value="UniProtKB-UniPathway"/>
</dbReference>
<dbReference type="AlphaFoldDB" id="A0A101JQW9"/>
<keyword evidence="21" id="KW-0457">Lysine biosynthesis</keyword>
<dbReference type="InterPro" id="IPR018042">
    <property type="entry name" value="Aspartate_kinase_CS"/>
</dbReference>
<organism evidence="29 30">
    <name type="scientific">Chlorobium limicola</name>
    <dbReference type="NCBI Taxonomy" id="1092"/>
    <lineage>
        <taxon>Bacteria</taxon>
        <taxon>Pseudomonadati</taxon>
        <taxon>Chlorobiota</taxon>
        <taxon>Chlorobiia</taxon>
        <taxon>Chlorobiales</taxon>
        <taxon>Chlorobiaceae</taxon>
        <taxon>Chlorobium/Pelodictyon group</taxon>
        <taxon>Chlorobium</taxon>
    </lineage>
</organism>
<dbReference type="GO" id="GO:0050661">
    <property type="term" value="F:NADP binding"/>
    <property type="evidence" value="ECO:0007669"/>
    <property type="project" value="InterPro"/>
</dbReference>
<dbReference type="PIRSF" id="PIRSF000727">
    <property type="entry name" value="ThrA"/>
    <property type="match status" value="1"/>
</dbReference>
<evidence type="ECO:0000256" key="6">
    <source>
        <dbReference type="ARBA" id="ARBA00005139"/>
    </source>
</evidence>
<dbReference type="Pfam" id="PF22468">
    <property type="entry name" value="ACT_9"/>
    <property type="match status" value="2"/>
</dbReference>
<comment type="similarity">
    <text evidence="7">In the C-terminal section; belongs to the homoserine dehydrogenase family.</text>
</comment>
<keyword evidence="13" id="KW-0479">Metal-binding</keyword>
<dbReference type="NCBIfam" id="NF006959">
    <property type="entry name" value="PRK09436.1"/>
    <property type="match status" value="1"/>
</dbReference>
<dbReference type="SUPFAM" id="SSF53633">
    <property type="entry name" value="Carbamate kinase-like"/>
    <property type="match status" value="1"/>
</dbReference>
<dbReference type="GO" id="GO:0009088">
    <property type="term" value="P:threonine biosynthetic process"/>
    <property type="evidence" value="ECO:0007669"/>
    <property type="project" value="UniProtKB-UniPathway"/>
</dbReference>
<dbReference type="SUPFAM" id="SSF55021">
    <property type="entry name" value="ACT-like"/>
    <property type="match status" value="2"/>
</dbReference>
<comment type="pathway">
    <text evidence="6">Amino-acid biosynthesis; L-threonine biosynthesis; L-threonine from L-aspartate: step 1/5.</text>
</comment>
<dbReference type="InterPro" id="IPR019811">
    <property type="entry name" value="HDH_CS"/>
</dbReference>
<evidence type="ECO:0000256" key="10">
    <source>
        <dbReference type="ARBA" id="ARBA00022605"/>
    </source>
</evidence>
<dbReference type="Pfam" id="PF00696">
    <property type="entry name" value="AA_kinase"/>
    <property type="match status" value="1"/>
</dbReference>
<dbReference type="CDD" id="cd04257">
    <property type="entry name" value="AAK_AK-HSDH"/>
    <property type="match status" value="1"/>
</dbReference>
<proteinExistence type="inferred from homology"/>
<evidence type="ECO:0000256" key="3">
    <source>
        <dbReference type="ARBA" id="ARBA00004986"/>
    </source>
</evidence>
<keyword evidence="23" id="KW-0511">Multifunctional enzyme</keyword>
<dbReference type="Gene3D" id="3.30.2130.10">
    <property type="entry name" value="VC0802-like"/>
    <property type="match status" value="1"/>
</dbReference>
<dbReference type="InterPro" id="IPR041743">
    <property type="entry name" value="AK-HSDH_N"/>
</dbReference>
<dbReference type="GO" id="GO:0005524">
    <property type="term" value="F:ATP binding"/>
    <property type="evidence" value="ECO:0007669"/>
    <property type="project" value="UniProtKB-KW"/>
</dbReference>
<dbReference type="SUPFAM" id="SSF51735">
    <property type="entry name" value="NAD(P)-binding Rossmann-fold domains"/>
    <property type="match status" value="1"/>
</dbReference>
<dbReference type="Pfam" id="PF03447">
    <property type="entry name" value="NAD_binding_3"/>
    <property type="match status" value="1"/>
</dbReference>
<evidence type="ECO:0000256" key="21">
    <source>
        <dbReference type="ARBA" id="ARBA00023154"/>
    </source>
</evidence>
<dbReference type="InterPro" id="IPR005106">
    <property type="entry name" value="Asp/hSer_DH_NAD-bd"/>
</dbReference>
<keyword evidence="30" id="KW-1185">Reference proteome</keyword>
<dbReference type="PROSITE" id="PS00324">
    <property type="entry name" value="ASPARTOKINASE"/>
    <property type="match status" value="1"/>
</dbReference>
<dbReference type="UniPathway" id="UPA00051">
    <property type="reaction ID" value="UER00462"/>
</dbReference>
<dbReference type="SUPFAM" id="SSF55347">
    <property type="entry name" value="Glyceraldehyde-3-phosphate dehydrogenase-like, C-terminal domain"/>
    <property type="match status" value="1"/>
</dbReference>
<evidence type="ECO:0000256" key="16">
    <source>
        <dbReference type="ARBA" id="ARBA00022840"/>
    </source>
</evidence>
<dbReference type="UniPathway" id="UPA00050">
    <property type="reaction ID" value="UER00063"/>
</dbReference>
<keyword evidence="15 29" id="KW-0418">Kinase</keyword>
<keyword evidence="22" id="KW-0486">Methionine biosynthesis</keyword>
<evidence type="ECO:0000256" key="27">
    <source>
        <dbReference type="ARBA" id="ARBA00049031"/>
    </source>
</evidence>
<evidence type="ECO:0000313" key="29">
    <source>
        <dbReference type="EMBL" id="KUL31397.1"/>
    </source>
</evidence>
<keyword evidence="14" id="KW-0547">Nucleotide-binding</keyword>
<dbReference type="InterPro" id="IPR036291">
    <property type="entry name" value="NAD(P)-bd_dom_sf"/>
</dbReference>
<evidence type="ECO:0000256" key="24">
    <source>
        <dbReference type="ARBA" id="ARBA00044938"/>
    </source>
</evidence>
<dbReference type="Proteomes" id="UP000053937">
    <property type="component" value="Unassembled WGS sequence"/>
</dbReference>
<reference evidence="29 30" key="1">
    <citation type="submission" date="2015-10" db="EMBL/GenBank/DDBJ databases">
        <title>Draft Genome Sequence of Chlorobium limicola strain Frasassi Growing under Artificial Lighting in the Frasassi Cave System.</title>
        <authorList>
            <person name="Mansor M."/>
            <person name="Macalady J."/>
        </authorList>
    </citation>
    <scope>NUCLEOTIDE SEQUENCE [LARGE SCALE GENOMIC DNA]</scope>
    <source>
        <strain evidence="29 30">Frasassi</strain>
    </source>
</reference>
<evidence type="ECO:0000256" key="17">
    <source>
        <dbReference type="ARBA" id="ARBA00022857"/>
    </source>
</evidence>
<feature type="domain" description="ACT" evidence="28">
    <location>
        <begin position="323"/>
        <end position="407"/>
    </location>
</feature>
<dbReference type="PROSITE" id="PS51671">
    <property type="entry name" value="ACT"/>
    <property type="match status" value="1"/>
</dbReference>
<dbReference type="InterPro" id="IPR036393">
    <property type="entry name" value="AceGlu_kinase-like_sf"/>
</dbReference>
<evidence type="ECO:0000256" key="25">
    <source>
        <dbReference type="ARBA" id="ARBA00048561"/>
    </source>
</evidence>
<keyword evidence="11" id="KW-0808">Transferase</keyword>
<dbReference type="Gene3D" id="3.40.50.720">
    <property type="entry name" value="NAD(P)-binding Rossmann-like Domain"/>
    <property type="match status" value="1"/>
</dbReference>
<evidence type="ECO:0000313" key="30">
    <source>
        <dbReference type="Proteomes" id="UP000053937"/>
    </source>
</evidence>
<evidence type="ECO:0000256" key="8">
    <source>
        <dbReference type="ARBA" id="ARBA00010046"/>
    </source>
</evidence>
<evidence type="ECO:0000256" key="9">
    <source>
        <dbReference type="ARBA" id="ARBA00011881"/>
    </source>
</evidence>
<comment type="pathway">
    <text evidence="2">Amino-acid biosynthesis; L-lysine biosynthesis via DAP pathway; (S)-tetrahydrodipicolinate from L-aspartate: step 1/4.</text>
</comment>
<comment type="caution">
    <text evidence="29">The sequence shown here is derived from an EMBL/GenBank/DDBJ whole genome shotgun (WGS) entry which is preliminary data.</text>
</comment>
<dbReference type="CDD" id="cd04922">
    <property type="entry name" value="ACT_AKi-HSDH-ThrA_2"/>
    <property type="match status" value="1"/>
</dbReference>
<comment type="similarity">
    <text evidence="8">In the N-terminal section; belongs to the aspartokinase family.</text>
</comment>
<dbReference type="GO" id="GO:0004072">
    <property type="term" value="F:aspartate kinase activity"/>
    <property type="evidence" value="ECO:0007669"/>
    <property type="project" value="UniProtKB-EC"/>
</dbReference>
<dbReference type="InterPro" id="IPR001342">
    <property type="entry name" value="HDH_cat"/>
</dbReference>
<dbReference type="PANTHER" id="PTHR43070:SF3">
    <property type="entry name" value="HOMOSERINE DEHYDROGENASE"/>
    <property type="match status" value="1"/>
</dbReference>
<comment type="function">
    <text evidence="24">Bifunctional aspartate kinase and homoserine dehydrogenase that catalyzes the first and the third steps toward the synthesis of lysine, methionine and threonine from aspartate.</text>
</comment>
<evidence type="ECO:0000256" key="23">
    <source>
        <dbReference type="ARBA" id="ARBA00023268"/>
    </source>
</evidence>